<feature type="region of interest" description="Disordered" evidence="3">
    <location>
        <begin position="262"/>
        <end position="301"/>
    </location>
</feature>
<comment type="caution">
    <text evidence="5">The sequence shown here is derived from an EMBL/GenBank/DDBJ whole genome shotgun (WGS) entry which is preliminary data.</text>
</comment>
<dbReference type="GO" id="GO:0000502">
    <property type="term" value="C:proteasome complex"/>
    <property type="evidence" value="ECO:0007669"/>
    <property type="project" value="UniProtKB-KW"/>
</dbReference>
<dbReference type="AlphaFoldDB" id="A0AAD3XMT1"/>
<protein>
    <recommendedName>
        <fullName evidence="4">PI31 proteasome regulator N-terminal domain-containing protein</fullName>
    </recommendedName>
</protein>
<comment type="similarity">
    <text evidence="1">Belongs to the proteasome inhibitor PI31 family.</text>
</comment>
<reference evidence="5" key="1">
    <citation type="submission" date="2023-05" db="EMBL/GenBank/DDBJ databases">
        <title>Nepenthes gracilis genome sequencing.</title>
        <authorList>
            <person name="Fukushima K."/>
        </authorList>
    </citation>
    <scope>NUCLEOTIDE SEQUENCE</scope>
    <source>
        <strain evidence="5">SING2019-196</strain>
    </source>
</reference>
<dbReference type="PANTHER" id="PTHR13266:SF1">
    <property type="entry name" value="PROTEASOME INHIBITOR PI31 SUBUNIT"/>
    <property type="match status" value="1"/>
</dbReference>
<feature type="domain" description="PI31 proteasome regulator N-terminal" evidence="4">
    <location>
        <begin position="15"/>
        <end position="154"/>
    </location>
</feature>
<evidence type="ECO:0000313" key="6">
    <source>
        <dbReference type="Proteomes" id="UP001279734"/>
    </source>
</evidence>
<feature type="region of interest" description="Disordered" evidence="3">
    <location>
        <begin position="153"/>
        <end position="172"/>
    </location>
</feature>
<gene>
    <name evidence="5" type="ORF">Nepgr_012025</name>
</gene>
<evidence type="ECO:0000256" key="1">
    <source>
        <dbReference type="ARBA" id="ARBA00006405"/>
    </source>
</evidence>
<organism evidence="5 6">
    <name type="scientific">Nepenthes gracilis</name>
    <name type="common">Slender pitcher plant</name>
    <dbReference type="NCBI Taxonomy" id="150966"/>
    <lineage>
        <taxon>Eukaryota</taxon>
        <taxon>Viridiplantae</taxon>
        <taxon>Streptophyta</taxon>
        <taxon>Embryophyta</taxon>
        <taxon>Tracheophyta</taxon>
        <taxon>Spermatophyta</taxon>
        <taxon>Magnoliopsida</taxon>
        <taxon>eudicotyledons</taxon>
        <taxon>Gunneridae</taxon>
        <taxon>Pentapetalae</taxon>
        <taxon>Caryophyllales</taxon>
        <taxon>Nepenthaceae</taxon>
        <taxon>Nepenthes</taxon>
    </lineage>
</organism>
<dbReference type="Pfam" id="PF11566">
    <property type="entry name" value="PI31_Prot_N"/>
    <property type="match status" value="1"/>
</dbReference>
<dbReference type="Proteomes" id="UP001279734">
    <property type="component" value="Unassembled WGS sequence"/>
</dbReference>
<evidence type="ECO:0000256" key="3">
    <source>
        <dbReference type="SAM" id="MobiDB-lite"/>
    </source>
</evidence>
<dbReference type="GO" id="GO:0043161">
    <property type="term" value="P:proteasome-mediated ubiquitin-dependent protein catabolic process"/>
    <property type="evidence" value="ECO:0007669"/>
    <property type="project" value="InterPro"/>
</dbReference>
<dbReference type="GO" id="GO:0070628">
    <property type="term" value="F:proteasome binding"/>
    <property type="evidence" value="ECO:0007669"/>
    <property type="project" value="InterPro"/>
</dbReference>
<feature type="compositionally biased region" description="Low complexity" evidence="3">
    <location>
        <begin position="153"/>
        <end position="164"/>
    </location>
</feature>
<dbReference type="GO" id="GO:0004866">
    <property type="term" value="F:endopeptidase inhibitor activity"/>
    <property type="evidence" value="ECO:0007669"/>
    <property type="project" value="InterPro"/>
</dbReference>
<accession>A0AAD3XMT1</accession>
<evidence type="ECO:0000313" key="5">
    <source>
        <dbReference type="EMBL" id="GMH10184.1"/>
    </source>
</evidence>
<dbReference type="Gene3D" id="3.40.1000.30">
    <property type="match status" value="1"/>
</dbReference>
<keyword evidence="6" id="KW-1185">Reference proteome</keyword>
<evidence type="ECO:0000256" key="2">
    <source>
        <dbReference type="ARBA" id="ARBA00022942"/>
    </source>
</evidence>
<dbReference type="EMBL" id="BSYO01000009">
    <property type="protein sequence ID" value="GMH10184.1"/>
    <property type="molecule type" value="Genomic_DNA"/>
</dbReference>
<dbReference type="InterPro" id="IPR021625">
    <property type="entry name" value="PI31_Prot_N"/>
</dbReference>
<sequence length="301" mass="32146">MATEKSVMTVIRASRPSFRNNHDKIAFVVHASFFASGFVLTSTGPPAFAESSLSSSSIEEVGIEHWNEFDNKYAFVYVNPEKGNKKILVKCLVIGDKLLVDSVSEDAPEPVHLEIDVDEYVGENSGNNYDTQYKNLAKLVSSLDLNVLARLDGSSTSSSTAGTSRAMEGQSRNIEEQGLDVKELQGPQGIPPEIAFPPVHPVGSGDLCPGPGAGIYPTRPHFGSDGSMIIGPDDPRWFRGRGGRPGFPGGLGVPPGARLDPYGPPGFPGFEPNPFLRFPGRPGDIHPDLEQPGAGNGSDFI</sequence>
<evidence type="ECO:0000259" key="4">
    <source>
        <dbReference type="Pfam" id="PF11566"/>
    </source>
</evidence>
<proteinExistence type="inferred from homology"/>
<dbReference type="PANTHER" id="PTHR13266">
    <property type="entry name" value="PROTEASOME INHIBITOR"/>
    <property type="match status" value="1"/>
</dbReference>
<dbReference type="InterPro" id="IPR045128">
    <property type="entry name" value="PI31-like"/>
</dbReference>
<keyword evidence="2" id="KW-0647">Proteasome</keyword>
<name>A0AAD3XMT1_NEPGR</name>